<name>A0AAV4XXI4_CAEEX</name>
<keyword evidence="2" id="KW-1185">Reference proteome</keyword>
<dbReference type="Proteomes" id="UP001054945">
    <property type="component" value="Unassembled WGS sequence"/>
</dbReference>
<dbReference type="EMBL" id="BPLR01018327">
    <property type="protein sequence ID" value="GIY98699.1"/>
    <property type="molecule type" value="Genomic_DNA"/>
</dbReference>
<proteinExistence type="predicted"/>
<dbReference type="AlphaFoldDB" id="A0AAV4XXI4"/>
<comment type="caution">
    <text evidence="1">The sequence shown here is derived from an EMBL/GenBank/DDBJ whole genome shotgun (WGS) entry which is preliminary data.</text>
</comment>
<accession>A0AAV4XXI4</accession>
<sequence>MSYHFLSRGSVGRQPGQRRQRAIIAFGDRFFYHCRLGGTVNKLQNSSVLEFQAAIRNRIRRSIDIARRLHGVELQEKRVYVPLVPFSQKRLLFTVHFSKGNAI</sequence>
<organism evidence="1 2">
    <name type="scientific">Caerostris extrusa</name>
    <name type="common">Bark spider</name>
    <name type="synonym">Caerostris bankana</name>
    <dbReference type="NCBI Taxonomy" id="172846"/>
    <lineage>
        <taxon>Eukaryota</taxon>
        <taxon>Metazoa</taxon>
        <taxon>Ecdysozoa</taxon>
        <taxon>Arthropoda</taxon>
        <taxon>Chelicerata</taxon>
        <taxon>Arachnida</taxon>
        <taxon>Araneae</taxon>
        <taxon>Araneomorphae</taxon>
        <taxon>Entelegynae</taxon>
        <taxon>Araneoidea</taxon>
        <taxon>Araneidae</taxon>
        <taxon>Caerostris</taxon>
    </lineage>
</organism>
<reference evidence="1 2" key="1">
    <citation type="submission" date="2021-06" db="EMBL/GenBank/DDBJ databases">
        <title>Caerostris extrusa draft genome.</title>
        <authorList>
            <person name="Kono N."/>
            <person name="Arakawa K."/>
        </authorList>
    </citation>
    <scope>NUCLEOTIDE SEQUENCE [LARGE SCALE GENOMIC DNA]</scope>
</reference>
<evidence type="ECO:0000313" key="1">
    <source>
        <dbReference type="EMBL" id="GIY98699.1"/>
    </source>
</evidence>
<protein>
    <submittedName>
        <fullName evidence="1">Uncharacterized protein</fullName>
    </submittedName>
</protein>
<evidence type="ECO:0000313" key="2">
    <source>
        <dbReference type="Proteomes" id="UP001054945"/>
    </source>
</evidence>
<gene>
    <name evidence="1" type="ORF">CEXT_765551</name>
</gene>